<protein>
    <submittedName>
        <fullName evidence="1">Uncharacterized protein</fullName>
    </submittedName>
</protein>
<sequence>MKPGFAVGRRSSARKIAATPMETRNEEQVVSSDEEMISQALFLVCFDNPFSPSSYADQCGSAPPEQDEFSFPPLPKAKNSKKLFSPPVIGPSKVSTPSLLGSPVRIAPPAVTVSCDAIETNVSNVHTPSLDAVNSCHPLVNNPGTEVIPSPAPSKNLSFASVVNGKASKRRVPVKFFPPPPDDAPVSIPIENLKAAIPISTSSTLLPTVAEVGKDDQNAPAEEFTLVTRKIKKNFNHNAQKSPYVAPVRTLPNYGNLPLVISSPSDSNSSPNSHTLPPSKPAGVKAVMSVYDVDSDKISGNNRFDVLSALDNSFSVFSDSDGSIVPIEPCDLLKEVNVPMVVAKSTEVQEKNCTKLSNSVQ</sequence>
<reference evidence="2" key="1">
    <citation type="journal article" date="2022" name="Mol. Ecol. Resour.">
        <title>The genomes of chicory, endive, great burdock and yacon provide insights into Asteraceae palaeo-polyploidization history and plant inulin production.</title>
        <authorList>
            <person name="Fan W."/>
            <person name="Wang S."/>
            <person name="Wang H."/>
            <person name="Wang A."/>
            <person name="Jiang F."/>
            <person name="Liu H."/>
            <person name="Zhao H."/>
            <person name="Xu D."/>
            <person name="Zhang Y."/>
        </authorList>
    </citation>
    <scope>NUCLEOTIDE SEQUENCE [LARGE SCALE GENOMIC DNA]</scope>
    <source>
        <strain evidence="2">cv. Punajuju</strain>
    </source>
</reference>
<dbReference type="EMBL" id="CM042015">
    <property type="protein sequence ID" value="KAI3708307.1"/>
    <property type="molecule type" value="Genomic_DNA"/>
</dbReference>
<reference evidence="1 2" key="2">
    <citation type="journal article" date="2022" name="Mol. Ecol. Resour.">
        <title>The genomes of chicory, endive, great burdock and yacon provide insights into Asteraceae paleo-polyploidization history and plant inulin production.</title>
        <authorList>
            <person name="Fan W."/>
            <person name="Wang S."/>
            <person name="Wang H."/>
            <person name="Wang A."/>
            <person name="Jiang F."/>
            <person name="Liu H."/>
            <person name="Zhao H."/>
            <person name="Xu D."/>
            <person name="Zhang Y."/>
        </authorList>
    </citation>
    <scope>NUCLEOTIDE SEQUENCE [LARGE SCALE GENOMIC DNA]</scope>
    <source>
        <strain evidence="2">cv. Punajuju</strain>
        <tissue evidence="1">Leaves</tissue>
    </source>
</reference>
<proteinExistence type="predicted"/>
<name>A0ACB9ADL7_CICIN</name>
<keyword evidence="2" id="KW-1185">Reference proteome</keyword>
<accession>A0ACB9ADL7</accession>
<organism evidence="1 2">
    <name type="scientific">Cichorium intybus</name>
    <name type="common">Chicory</name>
    <dbReference type="NCBI Taxonomy" id="13427"/>
    <lineage>
        <taxon>Eukaryota</taxon>
        <taxon>Viridiplantae</taxon>
        <taxon>Streptophyta</taxon>
        <taxon>Embryophyta</taxon>
        <taxon>Tracheophyta</taxon>
        <taxon>Spermatophyta</taxon>
        <taxon>Magnoliopsida</taxon>
        <taxon>eudicotyledons</taxon>
        <taxon>Gunneridae</taxon>
        <taxon>Pentapetalae</taxon>
        <taxon>asterids</taxon>
        <taxon>campanulids</taxon>
        <taxon>Asterales</taxon>
        <taxon>Asteraceae</taxon>
        <taxon>Cichorioideae</taxon>
        <taxon>Cichorieae</taxon>
        <taxon>Cichoriinae</taxon>
        <taxon>Cichorium</taxon>
    </lineage>
</organism>
<dbReference type="Proteomes" id="UP001055811">
    <property type="component" value="Linkage Group LG07"/>
</dbReference>
<comment type="caution">
    <text evidence="1">The sequence shown here is derived from an EMBL/GenBank/DDBJ whole genome shotgun (WGS) entry which is preliminary data.</text>
</comment>
<evidence type="ECO:0000313" key="1">
    <source>
        <dbReference type="EMBL" id="KAI3708307.1"/>
    </source>
</evidence>
<gene>
    <name evidence="1" type="ORF">L2E82_37474</name>
</gene>
<evidence type="ECO:0000313" key="2">
    <source>
        <dbReference type="Proteomes" id="UP001055811"/>
    </source>
</evidence>